<evidence type="ECO:0000256" key="1">
    <source>
        <dbReference type="SAM" id="SignalP"/>
    </source>
</evidence>
<keyword evidence="3" id="KW-1185">Reference proteome</keyword>
<dbReference type="NCBIfam" id="TIGR04534">
    <property type="entry name" value="ELWxxDGT_rpt"/>
    <property type="match status" value="1"/>
</dbReference>
<dbReference type="OrthoDB" id="5242130at2"/>
<proteinExistence type="predicted"/>
<comment type="caution">
    <text evidence="2">The sequence shown here is derived from an EMBL/GenBank/DDBJ whole genome shotgun (WGS) entry which is preliminary data.</text>
</comment>
<evidence type="ECO:0000313" key="2">
    <source>
        <dbReference type="EMBL" id="TQF17390.1"/>
    </source>
</evidence>
<evidence type="ECO:0008006" key="4">
    <source>
        <dbReference type="Google" id="ProtNLM"/>
    </source>
</evidence>
<dbReference type="RefSeq" id="WP_141640991.1">
    <property type="nucleotide sequence ID" value="NZ_VIFM01000008.1"/>
</dbReference>
<dbReference type="EMBL" id="VIFM01000008">
    <property type="protein sequence ID" value="TQF17390.1"/>
    <property type="molecule type" value="Genomic_DNA"/>
</dbReference>
<dbReference type="Proteomes" id="UP000315369">
    <property type="component" value="Unassembled WGS sequence"/>
</dbReference>
<feature type="chain" id="PRO_5022174990" description="Lipoprotein" evidence="1">
    <location>
        <begin position="21"/>
        <end position="480"/>
    </location>
</feature>
<dbReference type="SUPFAM" id="SSF63825">
    <property type="entry name" value="YWTD domain"/>
    <property type="match status" value="1"/>
</dbReference>
<feature type="signal peptide" evidence="1">
    <location>
        <begin position="1"/>
        <end position="20"/>
    </location>
</feature>
<sequence length="480" mass="50814">MRYRRRFLGMVCLLASCSSAPDSSEQAKEAVSPLVSTWEACSRTAVSLGVTAVEETPFSPPLAPGPTGLVFSVDDGVRGREPWVSNGVPGAGTRLLKDLVVGAASSDPRWFTRVGTQVFFAATDPVAGRELFATDGTTDGTRRVKDIWPGAVGSFPTELFAFKGLLYFTAGDPVHGRELWRSDGTSAGTFMVEDLEVGTEDSSPSQLTQGGDGALYFLRSALSTFTLLMRTEGGPGAVEVFRTPSDQGIPSPLTPVGRKLFFVEGGVHGGGGSHGRSGTLMVTDAGATPVMLGQFGMVGELAGVDGKLLFGASPHMAIEDMELWRSDGTPAGTTRVEDIRPGPEGSYPEHFAVLGNQLFFAANDGVYGVEPWDSDGTEQRTRLFGDLEAGAGSSFPSELTTLEDLLFFGASIRNRGAEPWVGDGVRISTVSLTEIAPGPLSSNPRNFTRSQDHAFFTAEDNSGVRRLYALLIRPDGGCPP</sequence>
<reference evidence="2 3" key="1">
    <citation type="submission" date="2019-06" db="EMBL/GenBank/DDBJ databases">
        <authorList>
            <person name="Livingstone P."/>
            <person name="Whitworth D."/>
        </authorList>
    </citation>
    <scope>NUCLEOTIDE SEQUENCE [LARGE SCALE GENOMIC DNA]</scope>
    <source>
        <strain evidence="2 3">AM401</strain>
    </source>
</reference>
<evidence type="ECO:0000313" key="3">
    <source>
        <dbReference type="Proteomes" id="UP000315369"/>
    </source>
</evidence>
<dbReference type="AlphaFoldDB" id="A0A540X838"/>
<gene>
    <name evidence="2" type="ORF">FJV41_03650</name>
</gene>
<dbReference type="PROSITE" id="PS51257">
    <property type="entry name" value="PROKAR_LIPOPROTEIN"/>
    <property type="match status" value="1"/>
</dbReference>
<accession>A0A540X838</accession>
<organism evidence="2 3">
    <name type="scientific">Myxococcus llanfairpwllgwyngyllgogerychwyrndrobwllllantysiliogogogochensis</name>
    <dbReference type="NCBI Taxonomy" id="2590453"/>
    <lineage>
        <taxon>Bacteria</taxon>
        <taxon>Pseudomonadati</taxon>
        <taxon>Myxococcota</taxon>
        <taxon>Myxococcia</taxon>
        <taxon>Myxococcales</taxon>
        <taxon>Cystobacterineae</taxon>
        <taxon>Myxococcaceae</taxon>
        <taxon>Myxococcus</taxon>
    </lineage>
</organism>
<keyword evidence="1" id="KW-0732">Signal</keyword>
<protein>
    <recommendedName>
        <fullName evidence="4">Lipoprotein</fullName>
    </recommendedName>
</protein>
<dbReference type="InterPro" id="IPR030916">
    <property type="entry name" value="ELWxxDGT_rpt"/>
</dbReference>
<name>A0A540X838_9BACT</name>